<keyword evidence="3" id="KW-0596">Phosphopantetheine</keyword>
<evidence type="ECO:0000313" key="7">
    <source>
        <dbReference type="EMBL" id="SUV16391.1"/>
    </source>
</evidence>
<dbReference type="GO" id="GO:0043041">
    <property type="term" value="P:amino acid activation for nonribosomal peptide biosynthetic process"/>
    <property type="evidence" value="ECO:0007669"/>
    <property type="project" value="TreeGrafter"/>
</dbReference>
<dbReference type="InterPro" id="IPR020806">
    <property type="entry name" value="PKS_PP-bd"/>
</dbReference>
<dbReference type="CDD" id="cd05930">
    <property type="entry name" value="A_NRPS"/>
    <property type="match status" value="2"/>
</dbReference>
<dbReference type="Pfam" id="PF00975">
    <property type="entry name" value="Thioesterase"/>
    <property type="match status" value="1"/>
</dbReference>
<sequence length="3172" mass="363872">MTIIYNKKILNQKRYWLEKMNGIRNGVDLGLSFDKPKSNENNRKVYNVVFDTKVSDELNKVSKNNNFTLHIILMTMIKILIYKYSDSKHSIVTTVSYNTKNLLPIYDVLDDNLHLREVLGEVKKSLHEAHENQDYPLNKIVKDLGFENERNKLSDVLVLLDNIDSHGRFSINELHSNLIFRFKKSAHNLILEINYSNDELYDLQIRKLSDYLSHLLEFIIENKLDLTISDIDIIRGKERHQLLSEFNNTDLAYPFEKTIHEIFEEQAQRAPEQVAVVYEQDKLTYKELNQRANQLARYLREKGVKEESIVGIMMDRSLEMMISILGVLKAGGAYLPIDKTYPKDRVDFMLQDTNTQWVLCQKDVENTLRENNVSIITLDDSEIYKQETSNPNYNITGKTLAYIIYTSGSTGIPKGVMVEHHSVINRLFWMENQYNLIENEVILQKTPFTFDVSVWELFWWFFVGAKVVFLTPDGEKNPESILQTIERHKITKIHFVPSMLQSFINYLQSSSKQWNLKSLNHVFTSGESLNSAHVNLFYQLIGNVYSVQLSNLYGPTEATVEVTYYNCTNDKKLVSIPIGKPISNIKIYILTSTKQMTPIGVAGELYISGAGVARGYLNQPEMTAEKFLPDPFNPGERMYRTGDLAKWLPDGNIEYLGRIDNQVKIRGYRIELGEVESRLSGISQIKEAVVTAPKDAMGTRYLCAYVVSDKKLHVAELKVELGQVLPSYMIPTRFIQIAKLPLTTNGKVDRKNLPDPTDIINDETNYMAPRTDIEKQLVEIWSDVLQIEKIGITDNFFDLGGHSLKATAFMAKIGKKLHITLALKEIFENPTIESISQIIEKKVKEHYMPILPVKEQDYYAASSAQKRLLIINQLESIGVTYNMPGAFILEGNLDLEQLHEAFKKLIIRHESLRTSFSWLDGEPIQEIHQSAELDLQYNKCAEIEISEKIKQFIKPFDLSIAPLLRVEVWNIGLDKHMLLFDMHHIISDGISINILTKELKEFYEGNELPALAIQYKDYTAWQNEQYQTDKLKQQETYWLDKFDGEIPILELPTDYQRPPVQTFKGSSISFNIDSELTEGLKNLAHRTNSTLYTTLLAAYSILLAKYTGQEDIIIGTPVSGRTHADAKDIMGMFVNTVAIRTYPRGEKTFLQLVEEVKRDTLEALENQDYPYDVLVEKLELKRDLSRNPLFDTMFTVQNVERVDLIRLGEIEGIPYPFDNMTAKFDLTFTIEEKDNQLILNIEYAKDLFNPETIKQVSNHYVQLLNKVIDEHSVSISQLNIITEKEKQQLLSEFNNTDLAYPFEKTIHEIFEEQAQRAPEQVAVVYEQDKLTYKELNQRANQLARYLREKGVKEESIVGIMMDRSLEMMISILGVLKAGGAYLPIDKTYPKDRVDFMLQDTNTQWVLCQKDVENTLRENNVSIITLDDSEIYKQETSNPNYNITGKTLAYIIYTSGSTGIPKGVMVEHHSVINRLFWMQREYFLAESDVILQKTPFTFDVSVWELFWWFFVGAKVVFLTPDGEKNPESILQTIERHKITKIHFVPSMLQSFINYLQSSSKQWNLKSLNHVFTSGESLNSAHVNLFYQLIGNVYSVQLSNLYGPTEATVDVTYYNCTNDKKLVSIPIGKPISNIKIYILTSTKQMTPIGVAGELYISGAGVARGYLNQPEMTAEKFLPDPFNPGERMYRTGDLAKWLPDGNIEYLGRIDNQVKIRGYRIELDEIESRLTRISQIKEAVVTAPKDAMGTRYLCAYVVSDKKLHVAELKVELGQVLPSYMIPTRFIQLEKLPLTTNGKVDRKNLPDPTDIINDETNYMAPRTDIEKQLVKIWSNILKIDKFGINDDFFSLGGHSLKAISLISFISKSLHVSITLQELFENPTIESISQIIEKKVKEHYMPILPVKEQDYYATSSAQKRLLIINQLESTSVTYNMPGAFILEGNLDLEQLHEAFKKLIIRHESLRTSFSWLDGEPIQEIHQSAELDLQYNKCAEIEISEKIKQFIKPFDLSIAPLLRVEVWNIGLDKHMLLFDMHHIISDGISINILTKELKEFYEGNELPALAIQYKDYTAWQNEQYQTDKLKQQETYWLDKFDGEIPILELPTDYQRPPVQTFKGSSISFNIDSELTEGLKNLAHRTNSTLYTTLLAAYSILLAKYTGQEDIIIGTPVSGRTHADVKDIMGMFVNTVAIRTYPRGEKTFLQLVEEVKRDTLEALENQDYPYDVLVEKLELKRDLSRNPLFDTMFDLQHVESIVPFELGDTHVSPYELTNTTSKFDLTFTIEEKDSQLTLNIEYATSLFDIEIIESLKNHFIQILYNVTQNSSNKISQINIIENIEEEGEDCINKDFLSSFTEKVFHEIFEQQVSKTPNKIAVVCGEETLTYDELNKKSNQLARKLVSLDVNSDTIVGIIADKSLGMIVGILGVLKAGGAYVPIDPTTPLERITSIIDDCGAEIILTNKNYYHLINNQQKIDLDEESLFKGNSCNLNISVNKDDLVYVIYTSGSTGKPKGVMISHKNYLSIAYSWNNIYKLQEFDVKLLQLASFSFDVFAGDLARTLLFGGQLILCSTDTILDFKLLSQLIVNNKINILESTPKLLIPLLQYIYENKVDVSFMKIIIFGSDVCPMPDFKIIIQRFGGNIRIFNTYGTTETTIDSLFYEGNSIANKECNYVPIGKAFPNTKTYVLNRYLQKQPVGVIGELYIEGEGIARGYLNNINLTEEKFIPNPFNKHSRLYKTGDLVRKLKDGNIEFIGRKDNQVKISGYRIELGEIETFILGYDGIDNVVVNIGSNETGDEFFCAYIESKYEIDIKQLKNYLYLHLPKYMIPDSFVLLKSLPLSKNGKIEKKSLPIPNKKFENKKYIPPNNDIEIMITNIWSEILNVENIGRNDNFFDLGGNSLKIVTFVNWLRKEFKFDIPVQLIFNNPNVQMIAKIIAEKSNKVTKSSLVELTRLNNPKKKNIICFPPIIGLGMIYSKMAELLNNKFSLYALDIPEENINIMDIIEKLKKIQDKSPFIFLSYSAGGNLAFEVAKVMENKGISVSCIVMLDSLPLNNIVKASTEAIEFEIENAMTDYVENSGKFLGSALIKEQLKDEDFYIRKKMRSFIKFLNNTINKPYINADIHLINANNNYDIDKKLIKWEGYTKKFTEHKGYGEHKEMFNSYNIIKNTEVIQKILGKY</sequence>
<dbReference type="FunFam" id="1.10.1200.10:FF:000005">
    <property type="entry name" value="Nonribosomal peptide synthetase 1"/>
    <property type="match status" value="2"/>
</dbReference>
<dbReference type="InterPro" id="IPR029058">
    <property type="entry name" value="AB_hydrolase_fold"/>
</dbReference>
<dbReference type="GO" id="GO:0003824">
    <property type="term" value="F:catalytic activity"/>
    <property type="evidence" value="ECO:0007669"/>
    <property type="project" value="InterPro"/>
</dbReference>
<evidence type="ECO:0000256" key="1">
    <source>
        <dbReference type="ARBA" id="ARBA00001957"/>
    </source>
</evidence>
<dbReference type="Gene3D" id="1.10.1200.10">
    <property type="entry name" value="ACP-like"/>
    <property type="match status" value="3"/>
</dbReference>
<dbReference type="InterPro" id="IPR025110">
    <property type="entry name" value="AMP-bd_C"/>
</dbReference>
<dbReference type="PROSITE" id="PS00455">
    <property type="entry name" value="AMP_BINDING"/>
    <property type="match status" value="3"/>
</dbReference>
<organism evidence="6 8">
    <name type="scientific">Lysinibacillus sphaericus</name>
    <name type="common">Bacillus sphaericus</name>
    <dbReference type="NCBI Taxonomy" id="1421"/>
    <lineage>
        <taxon>Bacteria</taxon>
        <taxon>Bacillati</taxon>
        <taxon>Bacillota</taxon>
        <taxon>Bacilli</taxon>
        <taxon>Bacillales</taxon>
        <taxon>Bacillaceae</taxon>
        <taxon>Lysinibacillus</taxon>
    </lineage>
</organism>
<evidence type="ECO:0000313" key="9">
    <source>
        <dbReference type="Proteomes" id="UP000255295"/>
    </source>
</evidence>
<dbReference type="FunFam" id="3.40.50.980:FF:000002">
    <property type="entry name" value="Enterobactin synthetase component F"/>
    <property type="match status" value="2"/>
</dbReference>
<dbReference type="CDD" id="cd19531">
    <property type="entry name" value="LCL_NRPS-like"/>
    <property type="match status" value="2"/>
</dbReference>
<dbReference type="Gene3D" id="3.30.559.30">
    <property type="entry name" value="Nonribosomal peptide synthetase, condensation domain"/>
    <property type="match status" value="3"/>
</dbReference>
<comment type="cofactor">
    <cofactor evidence="1">
        <name>pantetheine 4'-phosphate</name>
        <dbReference type="ChEBI" id="CHEBI:47942"/>
    </cofactor>
</comment>
<evidence type="ECO:0000256" key="2">
    <source>
        <dbReference type="ARBA" id="ARBA00006432"/>
    </source>
</evidence>
<evidence type="ECO:0000259" key="5">
    <source>
        <dbReference type="PROSITE" id="PS50075"/>
    </source>
</evidence>
<dbReference type="GO" id="GO:0044550">
    <property type="term" value="P:secondary metabolite biosynthetic process"/>
    <property type="evidence" value="ECO:0007669"/>
    <property type="project" value="UniProtKB-ARBA"/>
</dbReference>
<keyword evidence="4" id="KW-0597">Phosphoprotein</keyword>
<dbReference type="EMBL" id="CP019980">
    <property type="protein sequence ID" value="AVK97689.1"/>
    <property type="molecule type" value="Genomic_DNA"/>
</dbReference>
<dbReference type="SMART" id="SM00823">
    <property type="entry name" value="PKS_PP"/>
    <property type="match status" value="2"/>
</dbReference>
<dbReference type="NCBIfam" id="TIGR01733">
    <property type="entry name" value="AA-adenyl-dom"/>
    <property type="match status" value="3"/>
</dbReference>
<protein>
    <submittedName>
        <fullName evidence="7">Plipastatin synthetase</fullName>
    </submittedName>
</protein>
<dbReference type="Gene3D" id="3.30.559.10">
    <property type="entry name" value="Chloramphenicol acetyltransferase-like domain"/>
    <property type="match status" value="2"/>
</dbReference>
<dbReference type="GeneID" id="48277722"/>
<evidence type="ECO:0000256" key="4">
    <source>
        <dbReference type="ARBA" id="ARBA00022553"/>
    </source>
</evidence>
<dbReference type="SUPFAM" id="SSF52777">
    <property type="entry name" value="CoA-dependent acyltransferases"/>
    <property type="match status" value="5"/>
</dbReference>
<dbReference type="PANTHER" id="PTHR45527:SF1">
    <property type="entry name" value="FATTY ACID SYNTHASE"/>
    <property type="match status" value="1"/>
</dbReference>
<dbReference type="SUPFAM" id="SSF47336">
    <property type="entry name" value="ACP-like"/>
    <property type="match status" value="3"/>
</dbReference>
<dbReference type="Gene3D" id="3.40.50.980">
    <property type="match status" value="6"/>
</dbReference>
<dbReference type="Gene3D" id="3.40.50.1820">
    <property type="entry name" value="alpha/beta hydrolase"/>
    <property type="match status" value="1"/>
</dbReference>
<dbReference type="InterPro" id="IPR045851">
    <property type="entry name" value="AMP-bd_C_sf"/>
</dbReference>
<dbReference type="InterPro" id="IPR000873">
    <property type="entry name" value="AMP-dep_synth/lig_dom"/>
</dbReference>
<proteinExistence type="inferred from homology"/>
<dbReference type="PANTHER" id="PTHR45527">
    <property type="entry name" value="NONRIBOSOMAL PEPTIDE SYNTHETASE"/>
    <property type="match status" value="1"/>
</dbReference>
<dbReference type="Pfam" id="PF13193">
    <property type="entry name" value="AMP-binding_C"/>
    <property type="match status" value="2"/>
</dbReference>
<gene>
    <name evidence="7" type="primary">grsB_2</name>
    <name evidence="6" type="ORF">LS41612_16115</name>
    <name evidence="7" type="ORF">NCTC10338_01470</name>
</gene>
<dbReference type="InterPro" id="IPR009081">
    <property type="entry name" value="PP-bd_ACP"/>
</dbReference>
<dbReference type="Proteomes" id="UP000238825">
    <property type="component" value="Chromosome"/>
</dbReference>
<dbReference type="FunFam" id="3.30.300.30:FF:000010">
    <property type="entry name" value="Enterobactin synthetase component F"/>
    <property type="match status" value="2"/>
</dbReference>
<feature type="domain" description="Carrier" evidence="5">
    <location>
        <begin position="2857"/>
        <end position="2932"/>
    </location>
</feature>
<dbReference type="Pfam" id="PF00501">
    <property type="entry name" value="AMP-binding"/>
    <property type="match status" value="3"/>
</dbReference>
<dbReference type="InterPro" id="IPR001031">
    <property type="entry name" value="Thioesterase"/>
</dbReference>
<dbReference type="Pfam" id="PF00668">
    <property type="entry name" value="Condensation"/>
    <property type="match status" value="3"/>
</dbReference>
<dbReference type="FunFam" id="3.40.50.980:FF:000001">
    <property type="entry name" value="Non-ribosomal peptide synthetase"/>
    <property type="match status" value="3"/>
</dbReference>
<dbReference type="InterPro" id="IPR010071">
    <property type="entry name" value="AA_adenyl_dom"/>
</dbReference>
<dbReference type="SUPFAM" id="SSF56801">
    <property type="entry name" value="Acetyl-CoA synthetase-like"/>
    <property type="match status" value="3"/>
</dbReference>
<evidence type="ECO:0000313" key="6">
    <source>
        <dbReference type="EMBL" id="AVK97689.1"/>
    </source>
</evidence>
<dbReference type="FunFam" id="3.40.50.12780:FF:000012">
    <property type="entry name" value="Non-ribosomal peptide synthetase"/>
    <property type="match status" value="2"/>
</dbReference>
<dbReference type="GO" id="GO:0008610">
    <property type="term" value="P:lipid biosynthetic process"/>
    <property type="evidence" value="ECO:0007669"/>
    <property type="project" value="UniProtKB-ARBA"/>
</dbReference>
<accession>A0A2S0K306</accession>
<dbReference type="EMBL" id="UFSZ01000001">
    <property type="protein sequence ID" value="SUV16391.1"/>
    <property type="molecule type" value="Genomic_DNA"/>
</dbReference>
<dbReference type="NCBIfam" id="NF003417">
    <property type="entry name" value="PRK04813.1"/>
    <property type="match status" value="3"/>
</dbReference>
<reference evidence="6 8" key="1">
    <citation type="submission" date="2017-03" db="EMBL/GenBank/DDBJ databases">
        <title>The whole genome sequencing and assembly of Lysinibacillus sphaericus DSM 28T strain.</title>
        <authorList>
            <person name="Lee Y.-J."/>
            <person name="Yi H."/>
            <person name="Bahn Y.-S."/>
            <person name="Kim J.F."/>
            <person name="Lee D.-W."/>
        </authorList>
    </citation>
    <scope>NUCLEOTIDE SEQUENCE [LARGE SCALE GENOMIC DNA]</scope>
    <source>
        <strain evidence="6 8">DSM 28</strain>
    </source>
</reference>
<dbReference type="Gene3D" id="2.30.38.10">
    <property type="entry name" value="Luciferase, Domain 3"/>
    <property type="match status" value="3"/>
</dbReference>
<dbReference type="SUPFAM" id="SSF53474">
    <property type="entry name" value="alpha/beta-Hydrolases"/>
    <property type="match status" value="1"/>
</dbReference>
<dbReference type="InterPro" id="IPR020845">
    <property type="entry name" value="AMP-binding_CS"/>
</dbReference>
<feature type="domain" description="Carrier" evidence="5">
    <location>
        <begin position="768"/>
        <end position="843"/>
    </location>
</feature>
<dbReference type="Pfam" id="PF00550">
    <property type="entry name" value="PP-binding"/>
    <property type="match status" value="3"/>
</dbReference>
<dbReference type="InterPro" id="IPR023213">
    <property type="entry name" value="CAT-like_dom_sf"/>
</dbReference>
<name>A0A2S0K306_LYSSH</name>
<feature type="domain" description="Carrier" evidence="5">
    <location>
        <begin position="1815"/>
        <end position="1890"/>
    </location>
</feature>
<dbReference type="InterPro" id="IPR036736">
    <property type="entry name" value="ACP-like_sf"/>
</dbReference>
<dbReference type="InterPro" id="IPR001242">
    <property type="entry name" value="Condensation_dom"/>
</dbReference>
<evidence type="ECO:0000313" key="8">
    <source>
        <dbReference type="Proteomes" id="UP000238825"/>
    </source>
</evidence>
<dbReference type="FunFam" id="2.30.38.10:FF:000001">
    <property type="entry name" value="Non-ribosomal peptide synthetase PvdI"/>
    <property type="match status" value="3"/>
</dbReference>
<dbReference type="PROSITE" id="PS50075">
    <property type="entry name" value="CARRIER"/>
    <property type="match status" value="3"/>
</dbReference>
<dbReference type="Gene3D" id="3.30.300.30">
    <property type="match status" value="3"/>
</dbReference>
<reference evidence="7 9" key="2">
    <citation type="submission" date="2018-06" db="EMBL/GenBank/DDBJ databases">
        <authorList>
            <consortium name="Pathogen Informatics"/>
            <person name="Doyle S."/>
        </authorList>
    </citation>
    <scope>NUCLEOTIDE SEQUENCE [LARGE SCALE GENOMIC DNA]</scope>
    <source>
        <strain evidence="7 9">NCTC10338</strain>
    </source>
</reference>
<comment type="similarity">
    <text evidence="2">Belongs to the ATP-dependent AMP-binding enzyme family.</text>
</comment>
<dbReference type="GO" id="GO:0005829">
    <property type="term" value="C:cytosol"/>
    <property type="evidence" value="ECO:0007669"/>
    <property type="project" value="TreeGrafter"/>
</dbReference>
<dbReference type="Proteomes" id="UP000255295">
    <property type="component" value="Unassembled WGS sequence"/>
</dbReference>
<dbReference type="GO" id="GO:0031177">
    <property type="term" value="F:phosphopantetheine binding"/>
    <property type="evidence" value="ECO:0007669"/>
    <property type="project" value="InterPro"/>
</dbReference>
<dbReference type="RefSeq" id="WP_105928917.1">
    <property type="nucleotide sequence ID" value="NZ_CP019980.1"/>
</dbReference>
<evidence type="ECO:0000256" key="3">
    <source>
        <dbReference type="ARBA" id="ARBA00022450"/>
    </source>
</evidence>
<dbReference type="Gene3D" id="1.10.287.490">
    <property type="entry name" value="Helix hairpin bin"/>
    <property type="match status" value="1"/>
</dbReference>